<evidence type="ECO:0000313" key="2">
    <source>
        <dbReference type="Proteomes" id="UP001060215"/>
    </source>
</evidence>
<comment type="caution">
    <text evidence="1">The sequence shown here is derived from an EMBL/GenBank/DDBJ whole genome shotgun (WGS) entry which is preliminary data.</text>
</comment>
<dbReference type="Proteomes" id="UP001060215">
    <property type="component" value="Chromosome 5"/>
</dbReference>
<accession>A0ACC0HCY3</accession>
<protein>
    <submittedName>
        <fullName evidence="1">Uncharacterized protein</fullName>
    </submittedName>
</protein>
<reference evidence="1 2" key="1">
    <citation type="journal article" date="2022" name="Plant J.">
        <title>Chromosome-level genome of Camellia lanceoleosa provides a valuable resource for understanding genome evolution and self-incompatibility.</title>
        <authorList>
            <person name="Gong W."/>
            <person name="Xiao S."/>
            <person name="Wang L."/>
            <person name="Liao Z."/>
            <person name="Chang Y."/>
            <person name="Mo W."/>
            <person name="Hu G."/>
            <person name="Li W."/>
            <person name="Zhao G."/>
            <person name="Zhu H."/>
            <person name="Hu X."/>
            <person name="Ji K."/>
            <person name="Xiang X."/>
            <person name="Song Q."/>
            <person name="Yuan D."/>
            <person name="Jin S."/>
            <person name="Zhang L."/>
        </authorList>
    </citation>
    <scope>NUCLEOTIDE SEQUENCE [LARGE SCALE GENOMIC DNA]</scope>
    <source>
        <strain evidence="1">SQ_2022a</strain>
    </source>
</reference>
<evidence type="ECO:0000313" key="1">
    <source>
        <dbReference type="EMBL" id="KAI8011080.1"/>
    </source>
</evidence>
<keyword evidence="2" id="KW-1185">Reference proteome</keyword>
<name>A0ACC0HCY3_9ERIC</name>
<sequence length="290" mass="32261">METASLCNTTTEFRSKRRWKTDSSKAFLSAWDGACGSAYPATIYVPQAGAAPRNRQALPEEQREELKEYSFIPFCVLFNARASTSSINQEVSSSTRITDLQEGWIRMIISIIELLEADNFDLHCFQSLTDLRIQQFKQRRGQQINITEQSDVPHCDQQLQQHQVTRSEGPGTTNLWIESIACDLGHSISIGSLGKDSQESGVQNVTVKTVTFKGTQNGLRIKTWAKPSSGFVRGVLFQHGTMVIVQNPVIIDQNYCPGNTNCPNQVSGVKINDVTYQDIHGTSATSCCEF</sequence>
<gene>
    <name evidence="1" type="ORF">LOK49_LG06G01959</name>
</gene>
<organism evidence="1 2">
    <name type="scientific">Camellia lanceoleosa</name>
    <dbReference type="NCBI Taxonomy" id="1840588"/>
    <lineage>
        <taxon>Eukaryota</taxon>
        <taxon>Viridiplantae</taxon>
        <taxon>Streptophyta</taxon>
        <taxon>Embryophyta</taxon>
        <taxon>Tracheophyta</taxon>
        <taxon>Spermatophyta</taxon>
        <taxon>Magnoliopsida</taxon>
        <taxon>eudicotyledons</taxon>
        <taxon>Gunneridae</taxon>
        <taxon>Pentapetalae</taxon>
        <taxon>asterids</taxon>
        <taxon>Ericales</taxon>
        <taxon>Theaceae</taxon>
        <taxon>Camellia</taxon>
    </lineage>
</organism>
<dbReference type="EMBL" id="CM045762">
    <property type="protein sequence ID" value="KAI8011080.1"/>
    <property type="molecule type" value="Genomic_DNA"/>
</dbReference>
<proteinExistence type="predicted"/>